<dbReference type="PANTHER" id="PTHR43547">
    <property type="entry name" value="TWO-COMPONENT HISTIDINE KINASE"/>
    <property type="match status" value="1"/>
</dbReference>
<dbReference type="PROSITE" id="PS50109">
    <property type="entry name" value="HIS_KIN"/>
    <property type="match status" value="1"/>
</dbReference>
<dbReference type="InterPro" id="IPR003594">
    <property type="entry name" value="HATPase_dom"/>
</dbReference>
<evidence type="ECO:0000256" key="6">
    <source>
        <dbReference type="ARBA" id="ARBA00023163"/>
    </source>
</evidence>
<keyword evidence="3 7" id="KW-0597">Phosphoprotein</keyword>
<keyword evidence="4" id="KW-0902">Two-component regulatory system</keyword>
<dbReference type="GO" id="GO:0000155">
    <property type="term" value="F:phosphorelay sensor kinase activity"/>
    <property type="evidence" value="ECO:0007669"/>
    <property type="project" value="InterPro"/>
</dbReference>
<feature type="modified residue" description="4-aspartylphosphate" evidence="7">
    <location>
        <position position="53"/>
    </location>
</feature>
<dbReference type="InterPro" id="IPR011006">
    <property type="entry name" value="CheY-like_superfamily"/>
</dbReference>
<dbReference type="FunFam" id="3.40.50.2300:FF:000018">
    <property type="entry name" value="DNA-binding transcriptional regulator NtrC"/>
    <property type="match status" value="1"/>
</dbReference>
<dbReference type="InterPro" id="IPR004358">
    <property type="entry name" value="Sig_transdc_His_kin-like_C"/>
</dbReference>
<protein>
    <recommendedName>
        <fullName evidence="2">histidine kinase</fullName>
        <ecNumber evidence="2">2.7.13.3</ecNumber>
    </recommendedName>
</protein>
<dbReference type="Pfam" id="PF00072">
    <property type="entry name" value="Response_reg"/>
    <property type="match status" value="1"/>
</dbReference>
<dbReference type="RefSeq" id="WP_097012757.1">
    <property type="nucleotide sequence ID" value="NZ_LT907975.1"/>
</dbReference>
<evidence type="ECO:0000256" key="5">
    <source>
        <dbReference type="ARBA" id="ARBA00023015"/>
    </source>
</evidence>
<evidence type="ECO:0000313" key="10">
    <source>
        <dbReference type="EMBL" id="SOB59963.1"/>
    </source>
</evidence>
<evidence type="ECO:0000256" key="3">
    <source>
        <dbReference type="ARBA" id="ARBA00022553"/>
    </source>
</evidence>
<dbReference type="EMBL" id="LT907975">
    <property type="protein sequence ID" value="SOB59963.1"/>
    <property type="molecule type" value="Genomic_DNA"/>
</dbReference>
<dbReference type="Gene3D" id="3.40.50.2300">
    <property type="match status" value="1"/>
</dbReference>
<dbReference type="Pfam" id="PF02518">
    <property type="entry name" value="HATPase_c"/>
    <property type="match status" value="1"/>
</dbReference>
<dbReference type="Proteomes" id="UP000219215">
    <property type="component" value="Chromosome DPRO"/>
</dbReference>
<dbReference type="InterPro" id="IPR003661">
    <property type="entry name" value="HisK_dim/P_dom"/>
</dbReference>
<dbReference type="PANTHER" id="PTHR43547:SF2">
    <property type="entry name" value="HYBRID SIGNAL TRANSDUCTION HISTIDINE KINASE C"/>
    <property type="match status" value="1"/>
</dbReference>
<accession>A0A2C8FD30</accession>
<proteinExistence type="predicted"/>
<dbReference type="OrthoDB" id="9805967at2"/>
<keyword evidence="6" id="KW-0804">Transcription</keyword>
<dbReference type="InterPro" id="IPR005467">
    <property type="entry name" value="His_kinase_dom"/>
</dbReference>
<keyword evidence="5" id="KW-0805">Transcription regulation</keyword>
<feature type="domain" description="Histidine kinase" evidence="8">
    <location>
        <begin position="160"/>
        <end position="375"/>
    </location>
</feature>
<sequence length="378" mass="41329">MLEKVLLVDDEDGIRTVLSVAIADAGYEVLTAGNGLEALDILKSTEVPLIVSDIKMPGMDGLELLKQVKRDWPDSEVIMITGHGDMQSAIEALRMGAGDFITKPLHENALEIALDRAKQKIQIRDQLREYTENLEHLVLEKSKELVEAERMAAVGQTVASMSHAIKNVAGGLEGGMFVLEKGLELENQEYLRQGWEMVRRDVERIKNLAMDLLDYAKPVSIAPEDCDPNAPARQVRDLLISKAERKGVKIQLELDESIPVMRIDPKAIHECLTNLVSNAIDACQDLLEGEKRVVIKTSDNGGMSVRYEVKDTGHGIAPEILTKVFNSFFTTKGSRGTGIGLMATKKLVKEMGGSIMANSGVGEGATFTITIPTAHVVT</sequence>
<reference evidence="11" key="1">
    <citation type="submission" date="2017-09" db="EMBL/GenBank/DDBJ databases">
        <authorList>
            <person name="Regsiter A."/>
            <person name="William W."/>
        </authorList>
    </citation>
    <scope>NUCLEOTIDE SEQUENCE [LARGE SCALE GENOMIC DNA]</scope>
    <source>
        <strain evidence="11">500-1</strain>
    </source>
</reference>
<name>A0A2C8FD30_9BACT</name>
<dbReference type="SUPFAM" id="SSF52172">
    <property type="entry name" value="CheY-like"/>
    <property type="match status" value="1"/>
</dbReference>
<evidence type="ECO:0000256" key="1">
    <source>
        <dbReference type="ARBA" id="ARBA00000085"/>
    </source>
</evidence>
<dbReference type="Gene3D" id="3.30.565.10">
    <property type="entry name" value="Histidine kinase-like ATPase, C-terminal domain"/>
    <property type="match status" value="1"/>
</dbReference>
<dbReference type="KEGG" id="pprf:DPRO_3053"/>
<dbReference type="InterPro" id="IPR001789">
    <property type="entry name" value="Sig_transdc_resp-reg_receiver"/>
</dbReference>
<dbReference type="SUPFAM" id="SSF55874">
    <property type="entry name" value="ATPase domain of HSP90 chaperone/DNA topoisomerase II/histidine kinase"/>
    <property type="match status" value="1"/>
</dbReference>
<dbReference type="EC" id="2.7.13.3" evidence="2"/>
<dbReference type="CDD" id="cd00082">
    <property type="entry name" value="HisKA"/>
    <property type="match status" value="1"/>
</dbReference>
<evidence type="ECO:0000256" key="2">
    <source>
        <dbReference type="ARBA" id="ARBA00012438"/>
    </source>
</evidence>
<evidence type="ECO:0000256" key="4">
    <source>
        <dbReference type="ARBA" id="ARBA00023012"/>
    </source>
</evidence>
<dbReference type="SUPFAM" id="SSF47384">
    <property type="entry name" value="Homodimeric domain of signal transducing histidine kinase"/>
    <property type="match status" value="1"/>
</dbReference>
<evidence type="ECO:0000256" key="7">
    <source>
        <dbReference type="PROSITE-ProRule" id="PRU00169"/>
    </source>
</evidence>
<evidence type="ECO:0000259" key="9">
    <source>
        <dbReference type="PROSITE" id="PS50110"/>
    </source>
</evidence>
<dbReference type="Gene3D" id="1.10.287.130">
    <property type="match status" value="1"/>
</dbReference>
<dbReference type="PROSITE" id="PS50110">
    <property type="entry name" value="RESPONSE_REGULATORY"/>
    <property type="match status" value="1"/>
</dbReference>
<dbReference type="PRINTS" id="PR00344">
    <property type="entry name" value="BCTRLSENSOR"/>
</dbReference>
<comment type="catalytic activity">
    <reaction evidence="1">
        <text>ATP + protein L-histidine = ADP + protein N-phospho-L-histidine.</text>
        <dbReference type="EC" id="2.7.13.3"/>
    </reaction>
</comment>
<feature type="domain" description="Response regulatory" evidence="9">
    <location>
        <begin position="4"/>
        <end position="118"/>
    </location>
</feature>
<dbReference type="SMART" id="SM00448">
    <property type="entry name" value="REC"/>
    <property type="match status" value="1"/>
</dbReference>
<evidence type="ECO:0000259" key="8">
    <source>
        <dbReference type="PROSITE" id="PS50109"/>
    </source>
</evidence>
<dbReference type="InterPro" id="IPR036097">
    <property type="entry name" value="HisK_dim/P_sf"/>
</dbReference>
<dbReference type="SMART" id="SM00387">
    <property type="entry name" value="HATPase_c"/>
    <property type="match status" value="1"/>
</dbReference>
<organism evidence="10 11">
    <name type="scientific">Pseudodesulfovibrio profundus</name>
    <dbReference type="NCBI Taxonomy" id="57320"/>
    <lineage>
        <taxon>Bacteria</taxon>
        <taxon>Pseudomonadati</taxon>
        <taxon>Thermodesulfobacteriota</taxon>
        <taxon>Desulfovibrionia</taxon>
        <taxon>Desulfovibrionales</taxon>
        <taxon>Desulfovibrionaceae</taxon>
    </lineage>
</organism>
<dbReference type="AlphaFoldDB" id="A0A2C8FD30"/>
<keyword evidence="11" id="KW-1185">Reference proteome</keyword>
<evidence type="ECO:0000313" key="11">
    <source>
        <dbReference type="Proteomes" id="UP000219215"/>
    </source>
</evidence>
<dbReference type="InterPro" id="IPR036890">
    <property type="entry name" value="HATPase_C_sf"/>
</dbReference>
<gene>
    <name evidence="10" type="ORF">DPRO_3053</name>
</gene>